<feature type="domain" description="ATP synthase F1 complex delta/epsilon subunit N-terminal" evidence="12">
    <location>
        <begin position="5"/>
        <end position="83"/>
    </location>
</feature>
<evidence type="ECO:0000256" key="2">
    <source>
        <dbReference type="ARBA" id="ARBA00005712"/>
    </source>
</evidence>
<dbReference type="NCBIfam" id="NF009980">
    <property type="entry name" value="PRK13446.1"/>
    <property type="match status" value="1"/>
</dbReference>
<evidence type="ECO:0000259" key="11">
    <source>
        <dbReference type="Pfam" id="PF00401"/>
    </source>
</evidence>
<keyword evidence="5 8" id="KW-0472">Membrane</keyword>
<keyword evidence="8" id="KW-1003">Cell membrane</keyword>
<dbReference type="InterPro" id="IPR036794">
    <property type="entry name" value="ATP_F1_dsu/esu_C_sf"/>
</dbReference>
<dbReference type="InterPro" id="IPR001469">
    <property type="entry name" value="ATP_synth_F1_dsu/esu"/>
</dbReference>
<evidence type="ECO:0000256" key="8">
    <source>
        <dbReference type="HAMAP-Rule" id="MF_00530"/>
    </source>
</evidence>
<evidence type="ECO:0000256" key="10">
    <source>
        <dbReference type="SAM" id="Coils"/>
    </source>
</evidence>
<dbReference type="Proteomes" id="UP000579281">
    <property type="component" value="Unassembled WGS sequence"/>
</dbReference>
<dbReference type="GO" id="GO:0005886">
    <property type="term" value="C:plasma membrane"/>
    <property type="evidence" value="ECO:0007669"/>
    <property type="project" value="UniProtKB-SubCell"/>
</dbReference>
<evidence type="ECO:0000313" key="13">
    <source>
        <dbReference type="EMBL" id="MBB6216347.1"/>
    </source>
</evidence>
<keyword evidence="10" id="KW-0175">Coiled coil</keyword>
<reference evidence="13 14" key="1">
    <citation type="submission" date="2020-08" db="EMBL/GenBank/DDBJ databases">
        <title>Genomic Encyclopedia of Type Strains, Phase IV (KMG-IV): sequencing the most valuable type-strain genomes for metagenomic binning, comparative biology and taxonomic classification.</title>
        <authorList>
            <person name="Goeker M."/>
        </authorList>
    </citation>
    <scope>NUCLEOTIDE SEQUENCE [LARGE SCALE GENOMIC DNA]</scope>
    <source>
        <strain evidence="13 14">DSM 103526</strain>
    </source>
</reference>
<dbReference type="NCBIfam" id="NF001846">
    <property type="entry name" value="PRK00571.1-3"/>
    <property type="match status" value="1"/>
</dbReference>
<dbReference type="InterPro" id="IPR020547">
    <property type="entry name" value="ATP_synth_F1_esu_C"/>
</dbReference>
<feature type="coiled-coil region" evidence="10">
    <location>
        <begin position="91"/>
        <end position="134"/>
    </location>
</feature>
<accession>A0A841KSF3</accession>
<evidence type="ECO:0000256" key="4">
    <source>
        <dbReference type="ARBA" id="ARBA00023065"/>
    </source>
</evidence>
<dbReference type="Pfam" id="PF00401">
    <property type="entry name" value="ATP-synt_DE"/>
    <property type="match status" value="1"/>
</dbReference>
<evidence type="ECO:0000259" key="12">
    <source>
        <dbReference type="Pfam" id="PF02823"/>
    </source>
</evidence>
<comment type="similarity">
    <text evidence="2 8 9">Belongs to the ATPase epsilon chain family.</text>
</comment>
<evidence type="ECO:0000256" key="6">
    <source>
        <dbReference type="ARBA" id="ARBA00023196"/>
    </source>
</evidence>
<proteinExistence type="inferred from homology"/>
<feature type="domain" description="ATP synthase epsilon subunit C-terminal" evidence="11">
    <location>
        <begin position="88"/>
        <end position="131"/>
    </location>
</feature>
<keyword evidence="4 8" id="KW-0406">Ion transport</keyword>
<dbReference type="GO" id="GO:0046933">
    <property type="term" value="F:proton-transporting ATP synthase activity, rotational mechanism"/>
    <property type="evidence" value="ECO:0007669"/>
    <property type="project" value="UniProtKB-UniRule"/>
</dbReference>
<dbReference type="RefSeq" id="WP_184310886.1">
    <property type="nucleotide sequence ID" value="NZ_JACHEN010000014.1"/>
</dbReference>
<comment type="caution">
    <text evidence="13">The sequence shown here is derived from an EMBL/GenBank/DDBJ whole genome shotgun (WGS) entry which is preliminary data.</text>
</comment>
<evidence type="ECO:0000256" key="7">
    <source>
        <dbReference type="ARBA" id="ARBA00023310"/>
    </source>
</evidence>
<keyword evidence="3 8" id="KW-0813">Transport</keyword>
<dbReference type="EMBL" id="JACHEN010000014">
    <property type="protein sequence ID" value="MBB6216347.1"/>
    <property type="molecule type" value="Genomic_DNA"/>
</dbReference>
<evidence type="ECO:0000256" key="3">
    <source>
        <dbReference type="ARBA" id="ARBA00022448"/>
    </source>
</evidence>
<dbReference type="PANTHER" id="PTHR13822">
    <property type="entry name" value="ATP SYNTHASE DELTA/EPSILON CHAIN"/>
    <property type="match status" value="1"/>
</dbReference>
<evidence type="ECO:0000313" key="14">
    <source>
        <dbReference type="Proteomes" id="UP000579281"/>
    </source>
</evidence>
<dbReference type="GO" id="GO:0045259">
    <property type="term" value="C:proton-transporting ATP synthase complex"/>
    <property type="evidence" value="ECO:0007669"/>
    <property type="project" value="UniProtKB-KW"/>
</dbReference>
<keyword evidence="6 8" id="KW-0139">CF(1)</keyword>
<comment type="function">
    <text evidence="8">Produces ATP from ADP in the presence of a proton gradient across the membrane.</text>
</comment>
<dbReference type="AlphaFoldDB" id="A0A841KSF3"/>
<dbReference type="GO" id="GO:0005524">
    <property type="term" value="F:ATP binding"/>
    <property type="evidence" value="ECO:0007669"/>
    <property type="project" value="UniProtKB-UniRule"/>
</dbReference>
<dbReference type="HAMAP" id="MF_00530">
    <property type="entry name" value="ATP_synth_epsil_bac"/>
    <property type="match status" value="1"/>
</dbReference>
<dbReference type="InterPro" id="IPR020546">
    <property type="entry name" value="ATP_synth_F1_dsu/esu_N"/>
</dbReference>
<comment type="subcellular location">
    <subcellularLocation>
        <location evidence="1 8">Cell membrane</location>
        <topology evidence="1 8">Peripheral membrane protein</topology>
    </subcellularLocation>
</comment>
<organism evidence="13 14">
    <name type="scientific">Anaerosolibacter carboniphilus</name>
    <dbReference type="NCBI Taxonomy" id="1417629"/>
    <lineage>
        <taxon>Bacteria</taxon>
        <taxon>Bacillati</taxon>
        <taxon>Bacillota</taxon>
        <taxon>Clostridia</taxon>
        <taxon>Peptostreptococcales</taxon>
        <taxon>Thermotaleaceae</taxon>
        <taxon>Anaerosolibacter</taxon>
    </lineage>
</organism>
<dbReference type="CDD" id="cd12152">
    <property type="entry name" value="F1-ATPase_delta"/>
    <property type="match status" value="1"/>
</dbReference>
<dbReference type="Gene3D" id="1.20.5.440">
    <property type="entry name" value="ATP synthase delta/epsilon subunit, C-terminal domain"/>
    <property type="match status" value="1"/>
</dbReference>
<dbReference type="InterPro" id="IPR036771">
    <property type="entry name" value="ATPsynth_dsu/esu_N"/>
</dbReference>
<comment type="subunit">
    <text evidence="8 9">F-type ATPases have 2 components, CF(1) - the catalytic core - and CF(0) - the membrane proton channel. CF(1) has five subunits: alpha(3), beta(3), gamma(1), delta(1), epsilon(1). CF(0) has three main subunits: a, b and c.</text>
</comment>
<evidence type="ECO:0000256" key="9">
    <source>
        <dbReference type="RuleBase" id="RU003656"/>
    </source>
</evidence>
<dbReference type="PANTHER" id="PTHR13822:SF10">
    <property type="entry name" value="ATP SYNTHASE EPSILON CHAIN, CHLOROPLASTIC"/>
    <property type="match status" value="1"/>
</dbReference>
<keyword evidence="7 8" id="KW-0066">ATP synthesis</keyword>
<dbReference type="SUPFAM" id="SSF46604">
    <property type="entry name" value="Epsilon subunit of F1F0-ATP synthase C-terminal domain"/>
    <property type="match status" value="1"/>
</dbReference>
<dbReference type="Pfam" id="PF02823">
    <property type="entry name" value="ATP-synt_DE_N"/>
    <property type="match status" value="1"/>
</dbReference>
<dbReference type="Gene3D" id="2.60.15.10">
    <property type="entry name" value="F0F1 ATP synthase delta/epsilon subunit, N-terminal"/>
    <property type="match status" value="1"/>
</dbReference>
<sequence length="134" mass="14859">MASAFQLEIVTPDRKFYEDEVDMVVVRTTAGDLGILKNHMSLVSPLAVGAIKIKKNGEYLEAACAGGFVQVRQDKATIITDSAEWPAEIDVERAKKAAERAEDRLKTKSSEIDMIRAQAALDRALNRLRVARRD</sequence>
<keyword evidence="8" id="KW-0375">Hydrogen ion transport</keyword>
<evidence type="ECO:0000256" key="1">
    <source>
        <dbReference type="ARBA" id="ARBA00004202"/>
    </source>
</evidence>
<dbReference type="NCBIfam" id="TIGR01216">
    <property type="entry name" value="ATP_synt_epsi"/>
    <property type="match status" value="1"/>
</dbReference>
<gene>
    <name evidence="8" type="primary">atpC</name>
    <name evidence="13" type="ORF">HNQ80_002447</name>
</gene>
<dbReference type="SUPFAM" id="SSF51344">
    <property type="entry name" value="Epsilon subunit of F1F0-ATP synthase N-terminal domain"/>
    <property type="match status" value="1"/>
</dbReference>
<name>A0A841KSF3_9FIRM</name>
<protein>
    <recommendedName>
        <fullName evidence="8">ATP synthase epsilon chain</fullName>
    </recommendedName>
    <alternativeName>
        <fullName evidence="8">ATP synthase F1 sector epsilon subunit</fullName>
    </alternativeName>
    <alternativeName>
        <fullName evidence="8">F-ATPase epsilon subunit</fullName>
    </alternativeName>
</protein>
<keyword evidence="14" id="KW-1185">Reference proteome</keyword>
<evidence type="ECO:0000256" key="5">
    <source>
        <dbReference type="ARBA" id="ARBA00023136"/>
    </source>
</evidence>